<organism evidence="3 4">
    <name type="scientific">Planoprotostelium fungivorum</name>
    <dbReference type="NCBI Taxonomy" id="1890364"/>
    <lineage>
        <taxon>Eukaryota</taxon>
        <taxon>Amoebozoa</taxon>
        <taxon>Evosea</taxon>
        <taxon>Variosea</taxon>
        <taxon>Cavosteliida</taxon>
        <taxon>Cavosteliaceae</taxon>
        <taxon>Planoprotostelium</taxon>
    </lineage>
</organism>
<protein>
    <recommendedName>
        <fullName evidence="2">PPC domain-containing protein</fullName>
    </recommendedName>
</protein>
<keyword evidence="4" id="KW-1185">Reference proteome</keyword>
<evidence type="ECO:0000259" key="2">
    <source>
        <dbReference type="PROSITE" id="PS51742"/>
    </source>
</evidence>
<evidence type="ECO:0000313" key="4">
    <source>
        <dbReference type="Proteomes" id="UP000241769"/>
    </source>
</evidence>
<dbReference type="Pfam" id="PF03479">
    <property type="entry name" value="PCC"/>
    <property type="match status" value="1"/>
</dbReference>
<dbReference type="PROSITE" id="PS51742">
    <property type="entry name" value="PPC"/>
    <property type="match status" value="1"/>
</dbReference>
<dbReference type="InterPro" id="IPR005175">
    <property type="entry name" value="PPC_dom"/>
</dbReference>
<proteinExistence type="predicted"/>
<dbReference type="OrthoDB" id="2156856at2759"/>
<dbReference type="EMBL" id="MDYQ01000061">
    <property type="protein sequence ID" value="PRP84563.1"/>
    <property type="molecule type" value="Genomic_DNA"/>
</dbReference>
<sequence>MTEYIAVRLDRGQDLRKEIKRIVKEHHIEAGFIATAVGCLQKLHIRLAEVNGANPRLLRENENFEVTSLTGTLSLDGVHIHIGIADSKGNALGGHLLDGCEVYYYVELVIAAIKQRKFNRIWHAPPLDSEDEGTFEPDHKESNSEGEEGDADDCCRRQPKKPKIDEKI</sequence>
<dbReference type="STRING" id="1890364.A0A2P6NKU0"/>
<comment type="caution">
    <text evidence="3">The sequence shown here is derived from an EMBL/GenBank/DDBJ whole genome shotgun (WGS) entry which is preliminary data.</text>
</comment>
<dbReference type="PANTHER" id="PTHR34988">
    <property type="entry name" value="PROTEIN, PUTATIVE-RELATED"/>
    <property type="match status" value="1"/>
</dbReference>
<dbReference type="SUPFAM" id="SSF117856">
    <property type="entry name" value="AF0104/ALDC/Ptd012-like"/>
    <property type="match status" value="1"/>
</dbReference>
<reference evidence="3 4" key="1">
    <citation type="journal article" date="2018" name="Genome Biol. Evol.">
        <title>Multiple Roots of Fruiting Body Formation in Amoebozoa.</title>
        <authorList>
            <person name="Hillmann F."/>
            <person name="Forbes G."/>
            <person name="Novohradska S."/>
            <person name="Ferling I."/>
            <person name="Riege K."/>
            <person name="Groth M."/>
            <person name="Westermann M."/>
            <person name="Marz M."/>
            <person name="Spaller T."/>
            <person name="Winckler T."/>
            <person name="Schaap P."/>
            <person name="Glockner G."/>
        </authorList>
    </citation>
    <scope>NUCLEOTIDE SEQUENCE [LARGE SCALE GENOMIC DNA]</scope>
    <source>
        <strain evidence="3 4">Jena</strain>
    </source>
</reference>
<dbReference type="CDD" id="cd11378">
    <property type="entry name" value="DUF296"/>
    <property type="match status" value="1"/>
</dbReference>
<dbReference type="InParanoid" id="A0A2P6NKU0"/>
<evidence type="ECO:0000313" key="3">
    <source>
        <dbReference type="EMBL" id="PRP84563.1"/>
    </source>
</evidence>
<gene>
    <name evidence="3" type="ORF">PROFUN_05898</name>
</gene>
<name>A0A2P6NKU0_9EUKA</name>
<feature type="domain" description="PPC" evidence="2">
    <location>
        <begin position="1"/>
        <end position="138"/>
    </location>
</feature>
<dbReference type="Proteomes" id="UP000241769">
    <property type="component" value="Unassembled WGS sequence"/>
</dbReference>
<feature type="region of interest" description="Disordered" evidence="1">
    <location>
        <begin position="126"/>
        <end position="168"/>
    </location>
</feature>
<dbReference type="AlphaFoldDB" id="A0A2P6NKU0"/>
<dbReference type="PANTHER" id="PTHR34988:SF1">
    <property type="entry name" value="DNA-BINDING PROTEIN"/>
    <property type="match status" value="1"/>
</dbReference>
<evidence type="ECO:0000256" key="1">
    <source>
        <dbReference type="SAM" id="MobiDB-lite"/>
    </source>
</evidence>
<accession>A0A2P6NKU0</accession>
<dbReference type="Gene3D" id="3.30.1330.80">
    <property type="entry name" value="Hypothetical protein, similar to alpha- acetolactate decarboxylase, domain 2"/>
    <property type="match status" value="1"/>
</dbReference>